<dbReference type="InterPro" id="IPR036061">
    <property type="entry name" value="CheW-like_dom_sf"/>
</dbReference>
<dbReference type="PANTHER" id="PTHR22617">
    <property type="entry name" value="CHEMOTAXIS SENSOR HISTIDINE KINASE-RELATED"/>
    <property type="match status" value="1"/>
</dbReference>
<evidence type="ECO:0000259" key="1">
    <source>
        <dbReference type="PROSITE" id="PS50851"/>
    </source>
</evidence>
<name>A0A1I4E4L1_9PROT</name>
<feature type="domain" description="CheW-like" evidence="1">
    <location>
        <begin position="4"/>
        <end position="148"/>
    </location>
</feature>
<reference evidence="2 3" key="1">
    <citation type="submission" date="2016-10" db="EMBL/GenBank/DDBJ databases">
        <authorList>
            <person name="de Groot N.N."/>
        </authorList>
    </citation>
    <scope>NUCLEOTIDE SEQUENCE [LARGE SCALE GENOMIC DNA]</scope>
    <source>
        <strain evidence="2 3">DSM 19981</strain>
    </source>
</reference>
<accession>A0A1I4E4L1</accession>
<dbReference type="STRING" id="1123062.SAMN02745775_11433"/>
<dbReference type="SMART" id="SM00260">
    <property type="entry name" value="CheW"/>
    <property type="match status" value="1"/>
</dbReference>
<dbReference type="AlphaFoldDB" id="A0A1I4E4L1"/>
<dbReference type="SUPFAM" id="SSF50341">
    <property type="entry name" value="CheW-like"/>
    <property type="match status" value="1"/>
</dbReference>
<dbReference type="Pfam" id="PF01584">
    <property type="entry name" value="CheW"/>
    <property type="match status" value="1"/>
</dbReference>
<dbReference type="InterPro" id="IPR039315">
    <property type="entry name" value="CheW"/>
</dbReference>
<dbReference type="GO" id="GO:0007165">
    <property type="term" value="P:signal transduction"/>
    <property type="evidence" value="ECO:0007669"/>
    <property type="project" value="InterPro"/>
</dbReference>
<dbReference type="OrthoDB" id="3291462at2"/>
<dbReference type="EMBL" id="FOSQ01000014">
    <property type="protein sequence ID" value="SFL00705.1"/>
    <property type="molecule type" value="Genomic_DNA"/>
</dbReference>
<dbReference type="Proteomes" id="UP000199473">
    <property type="component" value="Unassembled WGS sequence"/>
</dbReference>
<keyword evidence="3" id="KW-1185">Reference proteome</keyword>
<proteinExistence type="predicted"/>
<dbReference type="InterPro" id="IPR002545">
    <property type="entry name" value="CheW-lke_dom"/>
</dbReference>
<dbReference type="PROSITE" id="PS50851">
    <property type="entry name" value="CHEW"/>
    <property type="match status" value="1"/>
</dbReference>
<sequence length="160" mass="17122">MAEHDQYVTLGAAEEVFAIPVSQVQEILDLRPIARLPHAPASFLGLTDVRGRSVPVVDLRRLLGVPAAEASQGTRILVLELDVGGRRLRIGLLVDRVFEVTGLDAAQSEPAPDIGRRWRSDCIRGIGRRGGGFVVVLDMPRLIGADDGAAMLLDDPALAA</sequence>
<dbReference type="RefSeq" id="WP_092962607.1">
    <property type="nucleotide sequence ID" value="NZ_FOSQ01000014.1"/>
</dbReference>
<evidence type="ECO:0000313" key="2">
    <source>
        <dbReference type="EMBL" id="SFL00705.1"/>
    </source>
</evidence>
<protein>
    <submittedName>
        <fullName evidence="2">CheW protein</fullName>
    </submittedName>
</protein>
<dbReference type="PANTHER" id="PTHR22617:SF23">
    <property type="entry name" value="CHEMOTAXIS PROTEIN CHEW"/>
    <property type="match status" value="1"/>
</dbReference>
<dbReference type="Gene3D" id="2.30.30.40">
    <property type="entry name" value="SH3 Domains"/>
    <property type="match status" value="1"/>
</dbReference>
<dbReference type="Gene3D" id="2.40.50.180">
    <property type="entry name" value="CheA-289, Domain 4"/>
    <property type="match status" value="1"/>
</dbReference>
<organism evidence="2 3">
    <name type="scientific">Falsiroseomonas stagni DSM 19981</name>
    <dbReference type="NCBI Taxonomy" id="1123062"/>
    <lineage>
        <taxon>Bacteria</taxon>
        <taxon>Pseudomonadati</taxon>
        <taxon>Pseudomonadota</taxon>
        <taxon>Alphaproteobacteria</taxon>
        <taxon>Acetobacterales</taxon>
        <taxon>Roseomonadaceae</taxon>
        <taxon>Falsiroseomonas</taxon>
    </lineage>
</organism>
<evidence type="ECO:0000313" key="3">
    <source>
        <dbReference type="Proteomes" id="UP000199473"/>
    </source>
</evidence>
<gene>
    <name evidence="2" type="ORF">SAMN02745775_11433</name>
</gene>
<dbReference type="GO" id="GO:0006935">
    <property type="term" value="P:chemotaxis"/>
    <property type="evidence" value="ECO:0007669"/>
    <property type="project" value="InterPro"/>
</dbReference>
<dbReference type="GO" id="GO:0005829">
    <property type="term" value="C:cytosol"/>
    <property type="evidence" value="ECO:0007669"/>
    <property type="project" value="TreeGrafter"/>
</dbReference>